<evidence type="ECO:0000259" key="8">
    <source>
        <dbReference type="Pfam" id="PF17851"/>
    </source>
</evidence>
<sequence length="545" mass="61508">MICNPILRGFNPDPSIVRVGEDYYIATSTFEWFPGVQIHHSRDLANWELVTRPLNRPSQLDMIGNPDSGGVWAPCLSHCDGVFYLVYTDVKQWTGTRHKITHNYLVTATDIHGPWSDPIYLDSSGFDASLFHDRNGRKWYLSMIWDHRADKNQFAGTLLQEYDPQGKTLVGPRKNIFLGSELKLTEGPHLYQKDGYYYLLTAEGGTSYDHAVSMARSTAIDGPYEIDPNNPFITSRYAPQAPLQKAGHASLVETADGQWYAVHLCGRPIEVASSDKALSPENGHSSAQRALAPEQRRRCILGRETAIQKLDWPDGDWPRLAHGGRTPALNIESSAQSTPQNHTLRTDFDSPSLNINFQSLRRPIEKSWLDLESRPGWLRLYGQEPSTSTFRQSLIARRIQSFDTETSTAIEFSPNSFKQLAGLIAYYDTANHYFLHLTHDEENGRHLRILKYDAGVYSEFVPAEPSLPQSGIVYLRVSIKMATLQFSYSLDQVSWREVGPAYDSTILSDDYNTLGFTGAFVGLSAQDLSGQGLPADFDWFHYREK</sequence>
<dbReference type="InterPro" id="IPR006710">
    <property type="entry name" value="Glyco_hydro_43"/>
</dbReference>
<accession>A0A927F6M8</accession>
<dbReference type="GO" id="GO:0005975">
    <property type="term" value="P:carbohydrate metabolic process"/>
    <property type="evidence" value="ECO:0007669"/>
    <property type="project" value="InterPro"/>
</dbReference>
<dbReference type="Pfam" id="PF17851">
    <property type="entry name" value="GH43_C2"/>
    <property type="match status" value="1"/>
</dbReference>
<organism evidence="9 10">
    <name type="scientific">Pelagicoccus enzymogenes</name>
    <dbReference type="NCBI Taxonomy" id="2773457"/>
    <lineage>
        <taxon>Bacteria</taxon>
        <taxon>Pseudomonadati</taxon>
        <taxon>Verrucomicrobiota</taxon>
        <taxon>Opitutia</taxon>
        <taxon>Puniceicoccales</taxon>
        <taxon>Pelagicoccaceae</taxon>
        <taxon>Pelagicoccus</taxon>
    </lineage>
</organism>
<proteinExistence type="inferred from homology"/>
<dbReference type="InterPro" id="IPR051795">
    <property type="entry name" value="Glycosyl_Hydrlase_43"/>
</dbReference>
<evidence type="ECO:0000256" key="7">
    <source>
        <dbReference type="SAM" id="MobiDB-lite"/>
    </source>
</evidence>
<dbReference type="Pfam" id="PF04616">
    <property type="entry name" value="Glyco_hydro_43"/>
    <property type="match status" value="1"/>
</dbReference>
<keyword evidence="2 6" id="KW-0378">Hydrolase</keyword>
<evidence type="ECO:0000313" key="10">
    <source>
        <dbReference type="Proteomes" id="UP000622317"/>
    </source>
</evidence>
<feature type="active site" description="Proton acceptor" evidence="4">
    <location>
        <position position="13"/>
    </location>
</feature>
<dbReference type="PANTHER" id="PTHR42812:SF12">
    <property type="entry name" value="BETA-XYLOSIDASE-RELATED"/>
    <property type="match status" value="1"/>
</dbReference>
<evidence type="ECO:0000256" key="4">
    <source>
        <dbReference type="PIRSR" id="PIRSR606710-1"/>
    </source>
</evidence>
<dbReference type="SUPFAM" id="SSF75005">
    <property type="entry name" value="Arabinanase/levansucrase/invertase"/>
    <property type="match status" value="1"/>
</dbReference>
<evidence type="ECO:0000256" key="3">
    <source>
        <dbReference type="ARBA" id="ARBA00023295"/>
    </source>
</evidence>
<dbReference type="InterPro" id="IPR013320">
    <property type="entry name" value="ConA-like_dom_sf"/>
</dbReference>
<dbReference type="EMBL" id="JACYFG010000006">
    <property type="protein sequence ID" value="MBD5778834.1"/>
    <property type="molecule type" value="Genomic_DNA"/>
</dbReference>
<dbReference type="SUPFAM" id="SSF49899">
    <property type="entry name" value="Concanavalin A-like lectins/glucanases"/>
    <property type="match status" value="1"/>
</dbReference>
<dbReference type="PANTHER" id="PTHR42812">
    <property type="entry name" value="BETA-XYLOSIDASE"/>
    <property type="match status" value="1"/>
</dbReference>
<name>A0A927F6M8_9BACT</name>
<evidence type="ECO:0000256" key="2">
    <source>
        <dbReference type="ARBA" id="ARBA00022801"/>
    </source>
</evidence>
<comment type="similarity">
    <text evidence="1 6">Belongs to the glycosyl hydrolase 43 family.</text>
</comment>
<evidence type="ECO:0000313" key="9">
    <source>
        <dbReference type="EMBL" id="MBD5778834.1"/>
    </source>
</evidence>
<feature type="region of interest" description="Disordered" evidence="7">
    <location>
        <begin position="274"/>
        <end position="293"/>
    </location>
</feature>
<dbReference type="InterPro" id="IPR041542">
    <property type="entry name" value="GH43_C2"/>
</dbReference>
<feature type="active site" description="Proton donor" evidence="4">
    <location>
        <position position="186"/>
    </location>
</feature>
<dbReference type="Proteomes" id="UP000622317">
    <property type="component" value="Unassembled WGS sequence"/>
</dbReference>
<feature type="site" description="Important for catalytic activity, responsible for pKa modulation of the active site Glu and correct orientation of both the proton donor and substrate" evidence="5">
    <location>
        <position position="127"/>
    </location>
</feature>
<evidence type="ECO:0000256" key="1">
    <source>
        <dbReference type="ARBA" id="ARBA00009865"/>
    </source>
</evidence>
<dbReference type="Gene3D" id="2.60.120.200">
    <property type="match status" value="1"/>
</dbReference>
<gene>
    <name evidence="9" type="ORF">IEN85_04975</name>
</gene>
<dbReference type="Gene3D" id="2.115.10.20">
    <property type="entry name" value="Glycosyl hydrolase domain, family 43"/>
    <property type="match status" value="1"/>
</dbReference>
<dbReference type="AlphaFoldDB" id="A0A927F6M8"/>
<dbReference type="GO" id="GO:0004553">
    <property type="term" value="F:hydrolase activity, hydrolyzing O-glycosyl compounds"/>
    <property type="evidence" value="ECO:0007669"/>
    <property type="project" value="InterPro"/>
</dbReference>
<dbReference type="RefSeq" id="WP_191615962.1">
    <property type="nucleotide sequence ID" value="NZ_JACYFG010000006.1"/>
</dbReference>
<protein>
    <submittedName>
        <fullName evidence="9">Glycoside hydrolase family 43 protein</fullName>
    </submittedName>
</protein>
<dbReference type="InterPro" id="IPR023296">
    <property type="entry name" value="Glyco_hydro_beta-prop_sf"/>
</dbReference>
<comment type="caution">
    <text evidence="9">The sequence shown here is derived from an EMBL/GenBank/DDBJ whole genome shotgun (WGS) entry which is preliminary data.</text>
</comment>
<dbReference type="CDD" id="cd09000">
    <property type="entry name" value="GH43_SXA-like"/>
    <property type="match status" value="1"/>
</dbReference>
<evidence type="ECO:0000256" key="6">
    <source>
        <dbReference type="RuleBase" id="RU361187"/>
    </source>
</evidence>
<keyword evidence="10" id="KW-1185">Reference proteome</keyword>
<feature type="domain" description="Beta-xylosidase C-terminal Concanavalin A-like" evidence="8">
    <location>
        <begin position="345"/>
        <end position="543"/>
    </location>
</feature>
<keyword evidence="3 6" id="KW-0326">Glycosidase</keyword>
<evidence type="ECO:0000256" key="5">
    <source>
        <dbReference type="PIRSR" id="PIRSR606710-2"/>
    </source>
</evidence>
<reference evidence="9" key="1">
    <citation type="submission" date="2020-09" db="EMBL/GenBank/DDBJ databases">
        <title>Pelagicoccus enzymogenes sp. nov. with an EPS production, isolated from marine sediment.</title>
        <authorList>
            <person name="Feng X."/>
        </authorList>
    </citation>
    <scope>NUCLEOTIDE SEQUENCE</scope>
    <source>
        <strain evidence="9">NFK12</strain>
    </source>
</reference>